<sequence>MSNIKLQARLRNRVGKKGRAFLDFKNIPAVIYGPKSKNRNLEIGRAEFNRALEISGQSSLVDVYIGEENPVKAIINDVARDPLSGNVIHADFYELDMNKKLKIDVELNFIGESPAVKEKGAELIKNLDRIEVECLPKDLVPEIDVDISSLQEIGDHIFTKDIILPTGLEFVTHHGLAVASVEEIKEEIIMEPQAAVAGQTSEDKKKDEDGDGVEQNKVKTDEDKNKGKE</sequence>
<evidence type="ECO:0000256" key="2">
    <source>
        <dbReference type="ARBA" id="ARBA00022884"/>
    </source>
</evidence>
<evidence type="ECO:0000313" key="9">
    <source>
        <dbReference type="EMBL" id="OIO17345.1"/>
    </source>
</evidence>
<dbReference type="Proteomes" id="UP000182465">
    <property type="component" value="Unassembled WGS sequence"/>
</dbReference>
<comment type="function">
    <text evidence="5">This is one of the proteins that binds to the 5S RNA in the ribosome where it forms part of the central protuberance.</text>
</comment>
<evidence type="ECO:0000256" key="6">
    <source>
        <dbReference type="SAM" id="MobiDB-lite"/>
    </source>
</evidence>
<comment type="similarity">
    <text evidence="5">Belongs to the bacterial ribosomal protein bL25 family. CTC subfamily.</text>
</comment>
<dbReference type="EMBL" id="MNVB01000033">
    <property type="protein sequence ID" value="OIO17345.1"/>
    <property type="molecule type" value="Genomic_DNA"/>
</dbReference>
<dbReference type="GO" id="GO:0022625">
    <property type="term" value="C:cytosolic large ribosomal subunit"/>
    <property type="evidence" value="ECO:0007669"/>
    <property type="project" value="TreeGrafter"/>
</dbReference>
<dbReference type="InterPro" id="IPR001021">
    <property type="entry name" value="Ribosomal_bL25_long"/>
</dbReference>
<dbReference type="InterPro" id="IPR020056">
    <property type="entry name" value="Rbsml_bL25/Gln-tRNA_synth_N"/>
</dbReference>
<proteinExistence type="inferred from homology"/>
<evidence type="ECO:0000259" key="8">
    <source>
        <dbReference type="Pfam" id="PF14693"/>
    </source>
</evidence>
<dbReference type="HAMAP" id="MF_01334">
    <property type="entry name" value="Ribosomal_bL25_CTC"/>
    <property type="match status" value="1"/>
</dbReference>
<accession>A0A1J4U1S8</accession>
<gene>
    <name evidence="5" type="primary">rplY</name>
    <name evidence="5" type="synonym">ctc</name>
    <name evidence="9" type="ORF">AUJ29_01495</name>
</gene>
<dbReference type="InterPro" id="IPR020930">
    <property type="entry name" value="Ribosomal_uL5_bac-type"/>
</dbReference>
<keyword evidence="2 5" id="KW-0694">RNA-binding</keyword>
<protein>
    <recommendedName>
        <fullName evidence="5">Large ribosomal subunit protein bL25</fullName>
    </recommendedName>
    <alternativeName>
        <fullName evidence="5">General stress protein CTC</fullName>
    </alternativeName>
</protein>
<keyword evidence="4 5" id="KW-0687">Ribonucleoprotein</keyword>
<dbReference type="PANTHER" id="PTHR33284">
    <property type="entry name" value="RIBOSOMAL PROTEIN L25/GLN-TRNA SYNTHETASE, ANTI-CODON-BINDING DOMAIN-CONTAINING PROTEIN"/>
    <property type="match status" value="1"/>
</dbReference>
<dbReference type="Gene3D" id="2.170.120.20">
    <property type="entry name" value="Ribosomal protein L25, beta domain"/>
    <property type="match status" value="1"/>
</dbReference>
<feature type="region of interest" description="Disordered" evidence="6">
    <location>
        <begin position="192"/>
        <end position="229"/>
    </location>
</feature>
<dbReference type="InterPro" id="IPR020057">
    <property type="entry name" value="Ribosomal_bL25_b-dom"/>
</dbReference>
<feature type="domain" description="Large ribosomal subunit protein bL25 L25" evidence="7">
    <location>
        <begin position="6"/>
        <end position="92"/>
    </location>
</feature>
<name>A0A1J4U1S8_9BACT</name>
<dbReference type="GO" id="GO:0006412">
    <property type="term" value="P:translation"/>
    <property type="evidence" value="ECO:0007669"/>
    <property type="project" value="UniProtKB-UniRule"/>
</dbReference>
<keyword evidence="3 5" id="KW-0689">Ribosomal protein</keyword>
<dbReference type="GO" id="GO:0008097">
    <property type="term" value="F:5S rRNA binding"/>
    <property type="evidence" value="ECO:0007669"/>
    <property type="project" value="InterPro"/>
</dbReference>
<keyword evidence="1 5" id="KW-0699">rRNA-binding</keyword>
<feature type="domain" description="Large ribosomal subunit protein bL25 beta" evidence="8">
    <location>
        <begin position="100"/>
        <end position="183"/>
    </location>
</feature>
<dbReference type="NCBIfam" id="TIGR00731">
    <property type="entry name" value="bL25_bact_ctc"/>
    <property type="match status" value="1"/>
</dbReference>
<organism evidence="9 10">
    <name type="scientific">Candidatus Kuenenbacteria bacterium CG1_02_38_13</name>
    <dbReference type="NCBI Taxonomy" id="1805235"/>
    <lineage>
        <taxon>Bacteria</taxon>
        <taxon>Candidatus Kueneniibacteriota</taxon>
    </lineage>
</organism>
<comment type="caution">
    <text evidence="9">The sequence shown here is derived from an EMBL/GenBank/DDBJ whole genome shotgun (WGS) entry which is preliminary data.</text>
</comment>
<dbReference type="InterPro" id="IPR011035">
    <property type="entry name" value="Ribosomal_bL25/Gln-tRNA_synth"/>
</dbReference>
<dbReference type="InterPro" id="IPR037121">
    <property type="entry name" value="Ribosomal_bL25_C"/>
</dbReference>
<dbReference type="Gene3D" id="2.40.240.10">
    <property type="entry name" value="Ribosomal Protein L25, Chain P"/>
    <property type="match status" value="1"/>
</dbReference>
<dbReference type="CDD" id="cd00495">
    <property type="entry name" value="Ribosomal_L25_TL5_CTC"/>
    <property type="match status" value="1"/>
</dbReference>
<feature type="compositionally biased region" description="Basic and acidic residues" evidence="6">
    <location>
        <begin position="201"/>
        <end position="229"/>
    </location>
</feature>
<dbReference type="PANTHER" id="PTHR33284:SF1">
    <property type="entry name" value="RIBOSOMAL PROTEIN L25_GLN-TRNA SYNTHETASE, ANTI-CODON-BINDING DOMAIN-CONTAINING PROTEIN"/>
    <property type="match status" value="1"/>
</dbReference>
<evidence type="ECO:0000259" key="7">
    <source>
        <dbReference type="Pfam" id="PF01386"/>
    </source>
</evidence>
<dbReference type="AlphaFoldDB" id="A0A1J4U1S8"/>
<dbReference type="Pfam" id="PF14693">
    <property type="entry name" value="Ribosomal_TL5_C"/>
    <property type="match status" value="1"/>
</dbReference>
<dbReference type="InterPro" id="IPR029751">
    <property type="entry name" value="Ribosomal_L25_dom"/>
</dbReference>
<evidence type="ECO:0000256" key="4">
    <source>
        <dbReference type="ARBA" id="ARBA00023274"/>
    </source>
</evidence>
<dbReference type="Pfam" id="PF01386">
    <property type="entry name" value="Ribosomal_L25p"/>
    <property type="match status" value="1"/>
</dbReference>
<evidence type="ECO:0000256" key="3">
    <source>
        <dbReference type="ARBA" id="ARBA00022980"/>
    </source>
</evidence>
<dbReference type="SUPFAM" id="SSF50715">
    <property type="entry name" value="Ribosomal protein L25-like"/>
    <property type="match status" value="1"/>
</dbReference>
<evidence type="ECO:0000256" key="5">
    <source>
        <dbReference type="HAMAP-Rule" id="MF_01334"/>
    </source>
</evidence>
<comment type="subunit">
    <text evidence="5">Part of the 50S ribosomal subunit; part of the 5S rRNA/L5/L18/L25 subcomplex. Contacts the 5S rRNA. Binds to the 5S rRNA independently of L5 and L18.</text>
</comment>
<reference evidence="9 10" key="1">
    <citation type="journal article" date="2016" name="Environ. Microbiol.">
        <title>Genomic resolution of a cold subsurface aquifer community provides metabolic insights for novel microbes adapted to high CO concentrations.</title>
        <authorList>
            <person name="Probst A.J."/>
            <person name="Castelle C.J."/>
            <person name="Singh A."/>
            <person name="Brown C.T."/>
            <person name="Anantharaman K."/>
            <person name="Sharon I."/>
            <person name="Hug L.A."/>
            <person name="Burstein D."/>
            <person name="Emerson J.B."/>
            <person name="Thomas B.C."/>
            <person name="Banfield J.F."/>
        </authorList>
    </citation>
    <scope>NUCLEOTIDE SEQUENCE [LARGE SCALE GENOMIC DNA]</scope>
    <source>
        <strain evidence="9">CG1_02_38_13</strain>
    </source>
</reference>
<evidence type="ECO:0000313" key="10">
    <source>
        <dbReference type="Proteomes" id="UP000182465"/>
    </source>
</evidence>
<dbReference type="GO" id="GO:0003735">
    <property type="term" value="F:structural constituent of ribosome"/>
    <property type="evidence" value="ECO:0007669"/>
    <property type="project" value="InterPro"/>
</dbReference>
<evidence type="ECO:0000256" key="1">
    <source>
        <dbReference type="ARBA" id="ARBA00022730"/>
    </source>
</evidence>